<keyword evidence="3" id="KW-0418">Kinase</keyword>
<comment type="caution">
    <text evidence="6">The sequence shown here is derived from an EMBL/GenBank/DDBJ whole genome shotgun (WGS) entry which is preliminary data.</text>
</comment>
<evidence type="ECO:0000256" key="1">
    <source>
        <dbReference type="ARBA" id="ARBA00010164"/>
    </source>
</evidence>
<dbReference type="HOGENOM" id="CLU_041102_0_0_10"/>
<dbReference type="Pfam" id="PF13657">
    <property type="entry name" value="Couple_hipA"/>
    <property type="match status" value="1"/>
</dbReference>
<protein>
    <submittedName>
        <fullName evidence="6">HipA-like C-terminal domain protein</fullName>
    </submittedName>
</protein>
<dbReference type="PANTHER" id="PTHR37419">
    <property type="entry name" value="SERINE/THREONINE-PROTEIN KINASE TOXIN HIPA"/>
    <property type="match status" value="1"/>
</dbReference>
<dbReference type="Pfam" id="PF07804">
    <property type="entry name" value="HipA_C"/>
    <property type="match status" value="1"/>
</dbReference>
<dbReference type="RefSeq" id="WP_004346472.1">
    <property type="nucleotide sequence ID" value="NZ_GL586311.1"/>
</dbReference>
<evidence type="ECO:0000256" key="3">
    <source>
        <dbReference type="ARBA" id="ARBA00022777"/>
    </source>
</evidence>
<accession>E6K9Q7</accession>
<comment type="similarity">
    <text evidence="1">Belongs to the HipA Ser/Thr kinase family.</text>
</comment>
<dbReference type="GeneID" id="93537030"/>
<gene>
    <name evidence="6" type="ORF">HMPREF6485_2343</name>
</gene>
<keyword evidence="7" id="KW-1185">Reference proteome</keyword>
<feature type="domain" description="HipA N-terminal subdomain 1" evidence="5">
    <location>
        <begin position="15"/>
        <end position="91"/>
    </location>
</feature>
<proteinExistence type="inferred from homology"/>
<dbReference type="AlphaFoldDB" id="E6K9Q7"/>
<feature type="domain" description="HipA-like C-terminal" evidence="4">
    <location>
        <begin position="178"/>
        <end position="387"/>
    </location>
</feature>
<dbReference type="InterPro" id="IPR052028">
    <property type="entry name" value="HipA_Ser/Thr_kinase"/>
</dbReference>
<keyword evidence="2" id="KW-0808">Transferase</keyword>
<evidence type="ECO:0000259" key="4">
    <source>
        <dbReference type="Pfam" id="PF07804"/>
    </source>
</evidence>
<dbReference type="eggNOG" id="COG3550">
    <property type="taxonomic scope" value="Bacteria"/>
</dbReference>
<sequence length="425" mass="48353">MEKLDVMAGFDWLEKEEKIGTLEHESLRGSDVFSFEFDKNWLNRHSDIILGRDLQPFTGIQYSPVGNRIFGCFSDALPDRWGRRLIDLRAAQEQKAKGRTALSDWDYLKGVEDSLRMGGFRFKESAEGVYISATPDYSVPPVLHIDELLQAAREIEKSDYRHMAPEEKWVQRLFQPGSSMGGARPKACVERGGHLYLAKFPSVKDTLNVSRWEHFAHLMAKECGISAAQTEVITAGTGQDILLSRRFDRTDDNRRVHMASSLTLLGFSDGDGEKTGKGYLDMVDFIVTGGGTRIEADLEELYRRVAFNICIGNADDHFRNHAFLLGKRGWEFSPAYDMNPTNSLYQALLIDVHSNDSDLNRLYEAHELYMLDDTTARGIIMDVTRNMKYWEAMAQDAGLSRREITYFSDRFEKGMSSQYSSGLRL</sequence>
<reference evidence="6 7" key="1">
    <citation type="submission" date="2010-10" db="EMBL/GenBank/DDBJ databases">
        <authorList>
            <person name="Muzny D."/>
            <person name="Qin X."/>
            <person name="Deng J."/>
            <person name="Jiang H."/>
            <person name="Liu Y."/>
            <person name="Qu J."/>
            <person name="Song X.-Z."/>
            <person name="Zhang L."/>
            <person name="Thornton R."/>
            <person name="Coyle M."/>
            <person name="Francisco L."/>
            <person name="Jackson L."/>
            <person name="Javaid M."/>
            <person name="Korchina V."/>
            <person name="Kovar C."/>
            <person name="Mata R."/>
            <person name="Mathew T."/>
            <person name="Ngo R."/>
            <person name="Nguyen L."/>
            <person name="Nguyen N."/>
            <person name="Okwuonu G."/>
            <person name="Ongeri F."/>
            <person name="Pham C."/>
            <person name="Simmons D."/>
            <person name="Wilczek-Boney K."/>
            <person name="Hale W."/>
            <person name="Jakkamsetti A."/>
            <person name="Pham P."/>
            <person name="Ruth R."/>
            <person name="San Lucas F."/>
            <person name="Warren J."/>
            <person name="Zhang J."/>
            <person name="Zhao Z."/>
            <person name="Zhou C."/>
            <person name="Zhu D."/>
            <person name="Lee S."/>
            <person name="Bess C."/>
            <person name="Blankenburg K."/>
            <person name="Forbes L."/>
            <person name="Fu Q."/>
            <person name="Gubbala S."/>
            <person name="Hirani K."/>
            <person name="Jayaseelan J.C."/>
            <person name="Lara F."/>
            <person name="Munidasa M."/>
            <person name="Palculict T."/>
            <person name="Patil S."/>
            <person name="Pu L.-L."/>
            <person name="Saada N."/>
            <person name="Tang L."/>
            <person name="Weissenberger G."/>
            <person name="Zhu Y."/>
            <person name="Hemphill L."/>
            <person name="Shang Y."/>
            <person name="Youmans B."/>
            <person name="Ayvaz T."/>
            <person name="Ross M."/>
            <person name="Santibanez J."/>
            <person name="Aqrawi P."/>
            <person name="Gross S."/>
            <person name="Joshi V."/>
            <person name="Fowler G."/>
            <person name="Nazareth L."/>
            <person name="Reid J."/>
            <person name="Worley K."/>
            <person name="Petrosino J."/>
            <person name="Highlander S."/>
            <person name="Gibbs R."/>
        </authorList>
    </citation>
    <scope>NUCLEOTIDE SEQUENCE [LARGE SCALE GENOMIC DNA]</scope>
    <source>
        <strain evidence="6 7">ATCC 33574</strain>
    </source>
</reference>
<name>E6K9Q7_9BACT</name>
<organism evidence="6 7">
    <name type="scientific">Segatella buccae ATCC 33574</name>
    <dbReference type="NCBI Taxonomy" id="873513"/>
    <lineage>
        <taxon>Bacteria</taxon>
        <taxon>Pseudomonadati</taxon>
        <taxon>Bacteroidota</taxon>
        <taxon>Bacteroidia</taxon>
        <taxon>Bacteroidales</taxon>
        <taxon>Prevotellaceae</taxon>
        <taxon>Segatella</taxon>
    </lineage>
</organism>
<evidence type="ECO:0000313" key="7">
    <source>
        <dbReference type="Proteomes" id="UP000003112"/>
    </source>
</evidence>
<dbReference type="Proteomes" id="UP000003112">
    <property type="component" value="Unassembled WGS sequence"/>
</dbReference>
<dbReference type="GO" id="GO:0004674">
    <property type="term" value="F:protein serine/threonine kinase activity"/>
    <property type="evidence" value="ECO:0007669"/>
    <property type="project" value="TreeGrafter"/>
</dbReference>
<dbReference type="InterPro" id="IPR017508">
    <property type="entry name" value="HipA_N1"/>
</dbReference>
<dbReference type="GO" id="GO:0005829">
    <property type="term" value="C:cytosol"/>
    <property type="evidence" value="ECO:0007669"/>
    <property type="project" value="TreeGrafter"/>
</dbReference>
<dbReference type="STRING" id="873513.HMPREF6485_2343"/>
<dbReference type="InterPro" id="IPR012893">
    <property type="entry name" value="HipA-like_C"/>
</dbReference>
<evidence type="ECO:0000313" key="6">
    <source>
        <dbReference type="EMBL" id="EFU29708.1"/>
    </source>
</evidence>
<evidence type="ECO:0000256" key="2">
    <source>
        <dbReference type="ARBA" id="ARBA00022679"/>
    </source>
</evidence>
<dbReference type="EMBL" id="AEPD01000039">
    <property type="protein sequence ID" value="EFU29708.1"/>
    <property type="molecule type" value="Genomic_DNA"/>
</dbReference>
<dbReference type="PANTHER" id="PTHR37419:SF8">
    <property type="entry name" value="TOXIN YJJJ"/>
    <property type="match status" value="1"/>
</dbReference>
<evidence type="ECO:0000259" key="5">
    <source>
        <dbReference type="Pfam" id="PF13657"/>
    </source>
</evidence>